<feature type="domain" description="CARD" evidence="1">
    <location>
        <begin position="72"/>
        <end position="142"/>
    </location>
</feature>
<evidence type="ECO:0000259" key="1">
    <source>
        <dbReference type="PROSITE" id="PS50209"/>
    </source>
</evidence>
<name>A0A8S3PTK9_MYTED</name>
<evidence type="ECO:0000313" key="2">
    <source>
        <dbReference type="EMBL" id="CAG2186090.1"/>
    </source>
</evidence>
<dbReference type="InterPro" id="IPR011029">
    <property type="entry name" value="DEATH-like_dom_sf"/>
</dbReference>
<dbReference type="PROSITE" id="PS50209">
    <property type="entry name" value="CARD"/>
    <property type="match status" value="1"/>
</dbReference>
<dbReference type="Gene3D" id="1.10.533.10">
    <property type="entry name" value="Death Domain, Fas"/>
    <property type="match status" value="1"/>
</dbReference>
<gene>
    <name evidence="2" type="ORF">MEDL_1647</name>
</gene>
<dbReference type="PANTHER" id="PTHR34415:SF1">
    <property type="entry name" value="INTEGRASE CATALYTIC DOMAIN-CONTAINING PROTEIN"/>
    <property type="match status" value="1"/>
</dbReference>
<dbReference type="InterPro" id="IPR001315">
    <property type="entry name" value="CARD"/>
</dbReference>
<comment type="caution">
    <text evidence="2">The sequence shown here is derived from an EMBL/GenBank/DDBJ whole genome shotgun (WGS) entry which is preliminary data.</text>
</comment>
<dbReference type="SUPFAM" id="SSF47986">
    <property type="entry name" value="DEATH domain"/>
    <property type="match status" value="1"/>
</dbReference>
<dbReference type="EMBL" id="CAJPWZ010000116">
    <property type="protein sequence ID" value="CAG2186090.1"/>
    <property type="molecule type" value="Genomic_DNA"/>
</dbReference>
<dbReference type="Proteomes" id="UP000683360">
    <property type="component" value="Unassembled WGS sequence"/>
</dbReference>
<organism evidence="2 3">
    <name type="scientific">Mytilus edulis</name>
    <name type="common">Blue mussel</name>
    <dbReference type="NCBI Taxonomy" id="6550"/>
    <lineage>
        <taxon>Eukaryota</taxon>
        <taxon>Metazoa</taxon>
        <taxon>Spiralia</taxon>
        <taxon>Lophotrochozoa</taxon>
        <taxon>Mollusca</taxon>
        <taxon>Bivalvia</taxon>
        <taxon>Autobranchia</taxon>
        <taxon>Pteriomorphia</taxon>
        <taxon>Mytilida</taxon>
        <taxon>Mytiloidea</taxon>
        <taxon>Mytilidae</taxon>
        <taxon>Mytilinae</taxon>
        <taxon>Mytilus</taxon>
    </lineage>
</organism>
<sequence length="307" mass="36344">MSQRRQSERNRMILDILMARPYSTFKTLTKEIIEFDRSKMDLVSKMKDYDCDGDDNLPFLKIMDISSHTIRLQKNFKILVNELATTNTIVDHLISDEVLGFEDQAEICASDITKEQRNRRFLTKLIYKNDDTYTHFLSALKEDTYYEQLARHIENTVVTEEDKIKIHISNFVMYVLHPESGEQQQRKIKKNGQEIAESMNKSSRNGHNISQLVKDMEKPVIFYDWKKYLQQYFKTLKHISTYHHFIVDSTKPGYVVFKESCDSVPITINLLKRTLEFQIYYAKHFNIKRIRCSQTVVFVRTNQGILL</sequence>
<evidence type="ECO:0000313" key="3">
    <source>
        <dbReference type="Proteomes" id="UP000683360"/>
    </source>
</evidence>
<dbReference type="Pfam" id="PF00619">
    <property type="entry name" value="CARD"/>
    <property type="match status" value="1"/>
</dbReference>
<accession>A0A8S3PTK9</accession>
<dbReference type="CDD" id="cd01671">
    <property type="entry name" value="CARD"/>
    <property type="match status" value="1"/>
</dbReference>
<dbReference type="OrthoDB" id="6188222at2759"/>
<protein>
    <recommendedName>
        <fullName evidence="1">CARD domain-containing protein</fullName>
    </recommendedName>
</protein>
<proteinExistence type="predicted"/>
<reference evidence="2" key="1">
    <citation type="submission" date="2021-03" db="EMBL/GenBank/DDBJ databases">
        <authorList>
            <person name="Bekaert M."/>
        </authorList>
    </citation>
    <scope>NUCLEOTIDE SEQUENCE</scope>
</reference>
<dbReference type="PANTHER" id="PTHR34415">
    <property type="entry name" value="INTEGRASE CATALYTIC DOMAIN-CONTAINING PROTEIN"/>
    <property type="match status" value="1"/>
</dbReference>
<dbReference type="AlphaFoldDB" id="A0A8S3PTK9"/>
<dbReference type="GO" id="GO:0042981">
    <property type="term" value="P:regulation of apoptotic process"/>
    <property type="evidence" value="ECO:0007669"/>
    <property type="project" value="InterPro"/>
</dbReference>
<keyword evidence="3" id="KW-1185">Reference proteome</keyword>